<proteinExistence type="predicted"/>
<evidence type="ECO:0000313" key="1">
    <source>
        <dbReference type="EMBL" id="EHC37107.1"/>
    </source>
</evidence>
<gene>
    <name evidence="1" type="ORF">LTSEADE_2202</name>
</gene>
<protein>
    <submittedName>
        <fullName evidence="1">Transcriptional regulator</fullName>
    </submittedName>
</protein>
<dbReference type="EMBL" id="AFCI01000772">
    <property type="protein sequence ID" value="EHC37107.1"/>
    <property type="molecule type" value="Genomic_DNA"/>
</dbReference>
<name>A0A6C8GNE5_SALET</name>
<reference evidence="1 2" key="1">
    <citation type="journal article" date="2011" name="BMC Genomics">
        <title>Genome sequencing reveals diversification of virulence factor content and possible host adaptation in distinct subpopulations of Salmonella enterica.</title>
        <authorList>
            <person name="den Bakker H.C."/>
            <person name="Moreno Switt A.I."/>
            <person name="Govoni G."/>
            <person name="Cummings C.A."/>
            <person name="Ranieri M.L."/>
            <person name="Degoricija L."/>
            <person name="Hoelzer K."/>
            <person name="Rodriguez-Rivera L.D."/>
            <person name="Brown S."/>
            <person name="Bolchacova E."/>
            <person name="Furtado M.R."/>
            <person name="Wiedmann M."/>
        </authorList>
    </citation>
    <scope>NUCLEOTIDE SEQUENCE [LARGE SCALE GENOMIC DNA]</scope>
    <source>
        <strain evidence="1 2">A4-669</strain>
    </source>
</reference>
<sequence length="44" mass="5018">MLKNIIPDIALPVQKTFSQTVKMTVLVLTHKKSHYQTGCYTARI</sequence>
<evidence type="ECO:0000313" key="2">
    <source>
        <dbReference type="Proteomes" id="UP000004906"/>
    </source>
</evidence>
<organism evidence="1 2">
    <name type="scientific">Salmonella enterica subsp. enterica serovar Adelaide str. A4-669</name>
    <dbReference type="NCBI Taxonomy" id="913063"/>
    <lineage>
        <taxon>Bacteria</taxon>
        <taxon>Pseudomonadati</taxon>
        <taxon>Pseudomonadota</taxon>
        <taxon>Gammaproteobacteria</taxon>
        <taxon>Enterobacterales</taxon>
        <taxon>Enterobacteriaceae</taxon>
        <taxon>Salmonella</taxon>
    </lineage>
</organism>
<accession>A0A6C8GNE5</accession>
<dbReference type="AlphaFoldDB" id="A0A6C8GNE5"/>
<dbReference type="Proteomes" id="UP000004906">
    <property type="component" value="Unassembled WGS sequence"/>
</dbReference>
<comment type="caution">
    <text evidence="1">The sequence shown here is derived from an EMBL/GenBank/DDBJ whole genome shotgun (WGS) entry which is preliminary data.</text>
</comment>